<keyword evidence="4" id="KW-0967">Endosome</keyword>
<feature type="domain" description="FIP-RBD" evidence="8">
    <location>
        <begin position="398"/>
        <end position="460"/>
    </location>
</feature>
<protein>
    <recommendedName>
        <fullName evidence="11">Rab11 family-interacting protein 2</fullName>
    </recommendedName>
</protein>
<evidence type="ECO:0000259" key="8">
    <source>
        <dbReference type="PROSITE" id="PS51511"/>
    </source>
</evidence>
<dbReference type="SMART" id="SM00239">
    <property type="entry name" value="C2"/>
    <property type="match status" value="1"/>
</dbReference>
<feature type="compositionally biased region" description="Basic and acidic residues" evidence="6">
    <location>
        <begin position="278"/>
        <end position="292"/>
    </location>
</feature>
<proteinExistence type="predicted"/>
<evidence type="ECO:0000256" key="2">
    <source>
        <dbReference type="ARBA" id="ARBA00022448"/>
    </source>
</evidence>
<dbReference type="Pfam" id="PF09457">
    <property type="entry name" value="RBD-FIP"/>
    <property type="match status" value="1"/>
</dbReference>
<reference evidence="9 10" key="1">
    <citation type="journal article" date="2021" name="BMC Biol.">
        <title>Horizontally acquired antibacterial genes associated with adaptive radiation of ladybird beetles.</title>
        <authorList>
            <person name="Li H.S."/>
            <person name="Tang X.F."/>
            <person name="Huang Y.H."/>
            <person name="Xu Z.Y."/>
            <person name="Chen M.L."/>
            <person name="Du X.Y."/>
            <person name="Qiu B.Y."/>
            <person name="Chen P.T."/>
            <person name="Zhang W."/>
            <person name="Slipinski A."/>
            <person name="Escalona H.E."/>
            <person name="Waterhouse R.M."/>
            <person name="Zwick A."/>
            <person name="Pang H."/>
        </authorList>
    </citation>
    <scope>NUCLEOTIDE SEQUENCE [LARGE SCALE GENOMIC DNA]</scope>
    <source>
        <strain evidence="9">SYSU2018</strain>
    </source>
</reference>
<dbReference type="InterPro" id="IPR037245">
    <property type="entry name" value="FIP-RBD_C_sf"/>
</dbReference>
<evidence type="ECO:0008006" key="11">
    <source>
        <dbReference type="Google" id="ProtNLM"/>
    </source>
</evidence>
<comment type="subcellular location">
    <subcellularLocation>
        <location evidence="1">Recycling endosome</location>
    </subcellularLocation>
</comment>
<dbReference type="PROSITE" id="PS50004">
    <property type="entry name" value="C2"/>
    <property type="match status" value="1"/>
</dbReference>
<name>A0ABD2PGA1_9CUCU</name>
<evidence type="ECO:0000259" key="7">
    <source>
        <dbReference type="PROSITE" id="PS50004"/>
    </source>
</evidence>
<dbReference type="GO" id="GO:0055037">
    <property type="term" value="C:recycling endosome"/>
    <property type="evidence" value="ECO:0007669"/>
    <property type="project" value="UniProtKB-SubCell"/>
</dbReference>
<dbReference type="Gene3D" id="1.20.5.2440">
    <property type="match status" value="1"/>
</dbReference>
<sequence length="472" mass="53305">MWMPTHVQVTVQKATGLLTKGKNHTNDCFVTIALGKTKYQTSVKEKASPNIEWHEECELAIPDQGNKAEIVLTALHRNFMGVDEFLGRVVIPLNELDIYERPKNKWYILQSKPGKEGKAKDRGKLEVKIGFTVKSGSLTDITKKEKHKSSMGQLSHVAQSVGGSLLSLGSGEKRKEFKKFAKSIGSKIHLRSKKGSDGDDASSIGSVGSLQRRNNSFSNFKSRQTKEDADPGVVSEDEDEFTFDELSHKSSASSLSQNISNLNDFTNYADPPPPVKPARVEQKPQDEWESKLLGKNKSLLKPNSSDSLNRRSWESSKLDTQIEEEPVETVHNNSKDSTLSKTLDKEEKPKEEHGMFSKLMHLRKEKVDLSDVKKPPSNSYERIIIGGENNTPVIQNNNSKLSSELIQKYQDKSREDLILMTMNLQSEVDLHKKKLKDLEDYLDDLLLRVMETTPKILQNPYVNCKIEFSQKY</sequence>
<feature type="compositionally biased region" description="Low complexity" evidence="6">
    <location>
        <begin position="293"/>
        <end position="307"/>
    </location>
</feature>
<feature type="compositionally biased region" description="Basic and acidic residues" evidence="6">
    <location>
        <begin position="342"/>
        <end position="353"/>
    </location>
</feature>
<evidence type="ECO:0000256" key="4">
    <source>
        <dbReference type="ARBA" id="ARBA00022753"/>
    </source>
</evidence>
<feature type="compositionally biased region" description="Polar residues" evidence="6">
    <location>
        <begin position="330"/>
        <end position="341"/>
    </location>
</feature>
<evidence type="ECO:0000256" key="3">
    <source>
        <dbReference type="ARBA" id="ARBA00022553"/>
    </source>
</evidence>
<dbReference type="SUPFAM" id="SSF144270">
    <property type="entry name" value="Eferin C-derminal domain-like"/>
    <property type="match status" value="1"/>
</dbReference>
<feature type="compositionally biased region" description="Low complexity" evidence="6">
    <location>
        <begin position="249"/>
        <end position="263"/>
    </location>
</feature>
<dbReference type="InterPro" id="IPR000008">
    <property type="entry name" value="C2_dom"/>
</dbReference>
<dbReference type="PROSITE" id="PS51511">
    <property type="entry name" value="FIP_RBD"/>
    <property type="match status" value="1"/>
</dbReference>
<feature type="compositionally biased region" description="Basic and acidic residues" evidence="6">
    <location>
        <begin position="308"/>
        <end position="317"/>
    </location>
</feature>
<evidence type="ECO:0000313" key="9">
    <source>
        <dbReference type="EMBL" id="KAL3289883.1"/>
    </source>
</evidence>
<dbReference type="InterPro" id="IPR037789">
    <property type="entry name" value="FIP_classI"/>
</dbReference>
<feature type="domain" description="C2" evidence="7">
    <location>
        <begin position="1"/>
        <end position="107"/>
    </location>
</feature>
<dbReference type="Gene3D" id="2.60.40.150">
    <property type="entry name" value="C2 domain"/>
    <property type="match status" value="1"/>
</dbReference>
<comment type="caution">
    <text evidence="9">The sequence shown here is derived from an EMBL/GenBank/DDBJ whole genome shotgun (WGS) entry which is preliminary data.</text>
</comment>
<evidence type="ECO:0000256" key="6">
    <source>
        <dbReference type="SAM" id="MobiDB-lite"/>
    </source>
</evidence>
<keyword evidence="2" id="KW-0813">Transport</keyword>
<evidence type="ECO:0000256" key="5">
    <source>
        <dbReference type="ARBA" id="ARBA00022927"/>
    </source>
</evidence>
<dbReference type="SUPFAM" id="SSF49562">
    <property type="entry name" value="C2 domain (Calcium/lipid-binding domain, CaLB)"/>
    <property type="match status" value="1"/>
</dbReference>
<evidence type="ECO:0000313" key="10">
    <source>
        <dbReference type="Proteomes" id="UP001516400"/>
    </source>
</evidence>
<dbReference type="Proteomes" id="UP001516400">
    <property type="component" value="Unassembled WGS sequence"/>
</dbReference>
<feature type="region of interest" description="Disordered" evidence="6">
    <location>
        <begin position="189"/>
        <end position="353"/>
    </location>
</feature>
<dbReference type="Pfam" id="PF00168">
    <property type="entry name" value="C2"/>
    <property type="match status" value="1"/>
</dbReference>
<dbReference type="PANTHER" id="PTHR15746">
    <property type="entry name" value="RAB11-RELATED"/>
    <property type="match status" value="1"/>
</dbReference>
<dbReference type="FunFam" id="2.60.40.150:FF:000151">
    <property type="entry name" value="Rab11 family-interacting protein 1"/>
    <property type="match status" value="1"/>
</dbReference>
<keyword evidence="3" id="KW-0597">Phosphoprotein</keyword>
<accession>A0ABD2PGA1</accession>
<keyword evidence="10" id="KW-1185">Reference proteome</keyword>
<dbReference type="InterPro" id="IPR035892">
    <property type="entry name" value="C2_domain_sf"/>
</dbReference>
<organism evidence="9 10">
    <name type="scientific">Cryptolaemus montrouzieri</name>
    <dbReference type="NCBI Taxonomy" id="559131"/>
    <lineage>
        <taxon>Eukaryota</taxon>
        <taxon>Metazoa</taxon>
        <taxon>Ecdysozoa</taxon>
        <taxon>Arthropoda</taxon>
        <taxon>Hexapoda</taxon>
        <taxon>Insecta</taxon>
        <taxon>Pterygota</taxon>
        <taxon>Neoptera</taxon>
        <taxon>Endopterygota</taxon>
        <taxon>Coleoptera</taxon>
        <taxon>Polyphaga</taxon>
        <taxon>Cucujiformia</taxon>
        <taxon>Coccinelloidea</taxon>
        <taxon>Coccinellidae</taxon>
        <taxon>Scymninae</taxon>
        <taxon>Scymnini</taxon>
        <taxon>Cryptolaemus</taxon>
    </lineage>
</organism>
<dbReference type="AlphaFoldDB" id="A0ABD2PGA1"/>
<gene>
    <name evidence="9" type="ORF">HHI36_023273</name>
</gene>
<dbReference type="InterPro" id="IPR019018">
    <property type="entry name" value="Rab-bd_FIP-RBD"/>
</dbReference>
<dbReference type="PANTHER" id="PTHR15746:SF23">
    <property type="entry name" value="RAB11 INTERACTING PROTEIN, ISOFORM A"/>
    <property type="match status" value="1"/>
</dbReference>
<evidence type="ECO:0000256" key="1">
    <source>
        <dbReference type="ARBA" id="ARBA00004172"/>
    </source>
</evidence>
<keyword evidence="5" id="KW-0653">Protein transport</keyword>
<dbReference type="EMBL" id="JABFTP020000186">
    <property type="protein sequence ID" value="KAL3289883.1"/>
    <property type="molecule type" value="Genomic_DNA"/>
</dbReference>
<feature type="compositionally biased region" description="Polar residues" evidence="6">
    <location>
        <begin position="211"/>
        <end position="222"/>
    </location>
</feature>
<dbReference type="GO" id="GO:0015031">
    <property type="term" value="P:protein transport"/>
    <property type="evidence" value="ECO:0007669"/>
    <property type="project" value="UniProtKB-KW"/>
</dbReference>